<dbReference type="PANTHER" id="PTHR34853">
    <property type="match status" value="1"/>
</dbReference>
<evidence type="ECO:0000259" key="1">
    <source>
        <dbReference type="Pfam" id="PF12697"/>
    </source>
</evidence>
<comment type="caution">
    <text evidence="2">The sequence shown here is derived from an EMBL/GenBank/DDBJ whole genome shotgun (WGS) entry which is preliminary data.</text>
</comment>
<dbReference type="InterPro" id="IPR029058">
    <property type="entry name" value="AB_hydrolase_fold"/>
</dbReference>
<dbReference type="InterPro" id="IPR005152">
    <property type="entry name" value="Lipase_secreted"/>
</dbReference>
<keyword evidence="3" id="KW-1185">Reference proteome</keyword>
<reference evidence="2 3" key="1">
    <citation type="submission" date="2024-07" db="EMBL/GenBank/DDBJ databases">
        <title>Section-level genome sequencing and comparative genomics of Aspergillus sections Usti and Cavernicolus.</title>
        <authorList>
            <consortium name="Lawrence Berkeley National Laboratory"/>
            <person name="Nybo J.L."/>
            <person name="Vesth T.C."/>
            <person name="Theobald S."/>
            <person name="Frisvad J.C."/>
            <person name="Larsen T.O."/>
            <person name="Kjaerboelling I."/>
            <person name="Rothschild-Mancinelli K."/>
            <person name="Lyhne E.K."/>
            <person name="Kogle M.E."/>
            <person name="Barry K."/>
            <person name="Clum A."/>
            <person name="Na H."/>
            <person name="Ledsgaard L."/>
            <person name="Lin J."/>
            <person name="Lipzen A."/>
            <person name="Kuo A."/>
            <person name="Riley R."/>
            <person name="Mondo S."/>
            <person name="Labutti K."/>
            <person name="Haridas S."/>
            <person name="Pangalinan J."/>
            <person name="Salamov A.A."/>
            <person name="Simmons B.A."/>
            <person name="Magnuson J.K."/>
            <person name="Chen J."/>
            <person name="Drula E."/>
            <person name="Henrissat B."/>
            <person name="Wiebenga A."/>
            <person name="Lubbers R.J."/>
            <person name="Gomes A.C."/>
            <person name="Makela M.R."/>
            <person name="Stajich J."/>
            <person name="Grigoriev I.V."/>
            <person name="Mortensen U.H."/>
            <person name="De Vries R.P."/>
            <person name="Baker S.E."/>
            <person name="Andersen M.R."/>
        </authorList>
    </citation>
    <scope>NUCLEOTIDE SEQUENCE [LARGE SCALE GENOMIC DNA]</scope>
    <source>
        <strain evidence="2 3">CBS 123904</strain>
    </source>
</reference>
<evidence type="ECO:0000313" key="3">
    <source>
        <dbReference type="Proteomes" id="UP001610446"/>
    </source>
</evidence>
<accession>A0ABR4JD26</accession>
<dbReference type="GO" id="GO:0016787">
    <property type="term" value="F:hydrolase activity"/>
    <property type="evidence" value="ECO:0007669"/>
    <property type="project" value="UniProtKB-KW"/>
</dbReference>
<dbReference type="InterPro" id="IPR000073">
    <property type="entry name" value="AB_hydrolase_1"/>
</dbReference>
<dbReference type="Pfam" id="PF12697">
    <property type="entry name" value="Abhydrolase_6"/>
    <property type="match status" value="1"/>
</dbReference>
<feature type="domain" description="AB hydrolase-1" evidence="1">
    <location>
        <begin position="153"/>
        <end position="397"/>
    </location>
</feature>
<gene>
    <name evidence="2" type="ORF">BJY01DRAFT_220360</name>
</gene>
<organism evidence="2 3">
    <name type="scientific">Aspergillus pseudoustus</name>
    <dbReference type="NCBI Taxonomy" id="1810923"/>
    <lineage>
        <taxon>Eukaryota</taxon>
        <taxon>Fungi</taxon>
        <taxon>Dikarya</taxon>
        <taxon>Ascomycota</taxon>
        <taxon>Pezizomycotina</taxon>
        <taxon>Eurotiomycetes</taxon>
        <taxon>Eurotiomycetidae</taxon>
        <taxon>Eurotiales</taxon>
        <taxon>Aspergillaceae</taxon>
        <taxon>Aspergillus</taxon>
        <taxon>Aspergillus subgen. Nidulantes</taxon>
    </lineage>
</organism>
<dbReference type="Proteomes" id="UP001610446">
    <property type="component" value="Unassembled WGS sequence"/>
</dbReference>
<sequence>MPGNPLLTMHPPTAHSLFVGFVLSILYQGLREYLRVRSPIDETGALTNNSLELSYSTLVKHYHESNLADNPFDSSFYKTPNDFSDSLEPGQILKLEIVSNTSFSSNYAYPPGLTLFRTMYSSKNIFNKTVPATGYVLAPFQQDYQGSGSPRTVVWAHGTSGNSRDCAPSADQGLMYNWQIVYFLATSGYIVIAPDYAGQGSDTEFHYMAGLSHAEDVANMVQAVRQSLPFLGVDEWAVVGHSEGGMTSWVTNQHQAEKPIGGFLGSVALAPSMDFATTMSKWFATPDSRKELHNTHFGTMYSLFVLASIHRIEPTIDPLDYLTPIGRRLYGLVTRAGCDSVAPIILEPFSPDDIYKDYTWANGTEAVAWANLVKNRGTGRLSKPMLIVQGDKDTDVPARDTIDAFDQHCAIFNNKSPITLHKYPGYDHEGINWAAYWDIHKYLDRLYHHDALENICRSAAIRPFLTAANVDYNYALFLKASSPWS</sequence>
<proteinExistence type="predicted"/>
<name>A0ABR4JD26_9EURO</name>
<dbReference type="SUPFAM" id="SSF53474">
    <property type="entry name" value="alpha/beta-Hydrolases"/>
    <property type="match status" value="1"/>
</dbReference>
<evidence type="ECO:0000313" key="2">
    <source>
        <dbReference type="EMBL" id="KAL2837954.1"/>
    </source>
</evidence>
<dbReference type="Gene3D" id="3.40.50.1820">
    <property type="entry name" value="alpha/beta hydrolase"/>
    <property type="match status" value="2"/>
</dbReference>
<keyword evidence="2" id="KW-0378">Hydrolase</keyword>
<protein>
    <submittedName>
        <fullName evidence="2">Alpha/Beta hydrolase protein</fullName>
    </submittedName>
</protein>
<dbReference type="PANTHER" id="PTHR34853:SF1">
    <property type="entry name" value="LIPASE 5"/>
    <property type="match status" value="1"/>
</dbReference>
<dbReference type="EMBL" id="JBFXLU010000152">
    <property type="protein sequence ID" value="KAL2837954.1"/>
    <property type="molecule type" value="Genomic_DNA"/>
</dbReference>